<protein>
    <submittedName>
        <fullName evidence="1">Uncharacterized protein</fullName>
    </submittedName>
</protein>
<comment type="caution">
    <text evidence="1">The sequence shown here is derived from an EMBL/GenBank/DDBJ whole genome shotgun (WGS) entry which is preliminary data.</text>
</comment>
<proteinExistence type="predicted"/>
<organism evidence="1 2">
    <name type="scientific">Tanacetum coccineum</name>
    <dbReference type="NCBI Taxonomy" id="301880"/>
    <lineage>
        <taxon>Eukaryota</taxon>
        <taxon>Viridiplantae</taxon>
        <taxon>Streptophyta</taxon>
        <taxon>Embryophyta</taxon>
        <taxon>Tracheophyta</taxon>
        <taxon>Spermatophyta</taxon>
        <taxon>Magnoliopsida</taxon>
        <taxon>eudicotyledons</taxon>
        <taxon>Gunneridae</taxon>
        <taxon>Pentapetalae</taxon>
        <taxon>asterids</taxon>
        <taxon>campanulids</taxon>
        <taxon>Asterales</taxon>
        <taxon>Asteraceae</taxon>
        <taxon>Asteroideae</taxon>
        <taxon>Anthemideae</taxon>
        <taxon>Anthemidinae</taxon>
        <taxon>Tanacetum</taxon>
    </lineage>
</organism>
<dbReference type="EMBL" id="BQNB010018889">
    <property type="protein sequence ID" value="GJT79337.1"/>
    <property type="molecule type" value="Genomic_DNA"/>
</dbReference>
<name>A0ABQ5GUK8_9ASTR</name>
<sequence>MYARSDDTLKTAFSSVRSGTLCQSRKVFVIRHGDIRSENVDMSNDKSYGKYERLCWKAMLQHVVVLSITEAKYMVVTESVEEAIWLRGLLEELGVELRLKVLEAKMVKVFEGREDGVKILRQCRQDHNDRHSPQLSTVTVADQKEPCGRLDVVGLEPNDAVNTQSR</sequence>
<evidence type="ECO:0000313" key="2">
    <source>
        <dbReference type="Proteomes" id="UP001151760"/>
    </source>
</evidence>
<reference evidence="1" key="1">
    <citation type="journal article" date="2022" name="Int. J. Mol. Sci.">
        <title>Draft Genome of Tanacetum Coccineum: Genomic Comparison of Closely Related Tanacetum-Family Plants.</title>
        <authorList>
            <person name="Yamashiro T."/>
            <person name="Shiraishi A."/>
            <person name="Nakayama K."/>
            <person name="Satake H."/>
        </authorList>
    </citation>
    <scope>NUCLEOTIDE SEQUENCE</scope>
</reference>
<dbReference type="Proteomes" id="UP001151760">
    <property type="component" value="Unassembled WGS sequence"/>
</dbReference>
<reference evidence="1" key="2">
    <citation type="submission" date="2022-01" db="EMBL/GenBank/DDBJ databases">
        <authorList>
            <person name="Yamashiro T."/>
            <person name="Shiraishi A."/>
            <person name="Satake H."/>
            <person name="Nakayama K."/>
        </authorList>
    </citation>
    <scope>NUCLEOTIDE SEQUENCE</scope>
</reference>
<evidence type="ECO:0000313" key="1">
    <source>
        <dbReference type="EMBL" id="GJT79337.1"/>
    </source>
</evidence>
<gene>
    <name evidence="1" type="ORF">Tco_1053679</name>
</gene>
<keyword evidence="2" id="KW-1185">Reference proteome</keyword>
<accession>A0ABQ5GUK8</accession>